<dbReference type="Proteomes" id="UP000444316">
    <property type="component" value="Unassembled WGS sequence"/>
</dbReference>
<dbReference type="RefSeq" id="WP_161036989.1">
    <property type="nucleotide sequence ID" value="NZ_WWCL01000006.1"/>
</dbReference>
<dbReference type="InterPro" id="IPR011010">
    <property type="entry name" value="DNA_brk_join_enz"/>
</dbReference>
<dbReference type="SUPFAM" id="SSF56349">
    <property type="entry name" value="DNA breaking-rejoining enzymes"/>
    <property type="match status" value="1"/>
</dbReference>
<keyword evidence="2" id="KW-1185">Reference proteome</keyword>
<organism evidence="1 2">
    <name type="scientific">Duganella fentianensis</name>
    <dbReference type="NCBI Taxonomy" id="2692177"/>
    <lineage>
        <taxon>Bacteria</taxon>
        <taxon>Pseudomonadati</taxon>
        <taxon>Pseudomonadota</taxon>
        <taxon>Betaproteobacteria</taxon>
        <taxon>Burkholderiales</taxon>
        <taxon>Oxalobacteraceae</taxon>
        <taxon>Telluria group</taxon>
        <taxon>Duganella</taxon>
    </lineage>
</organism>
<accession>A0A845I5V1</accession>
<reference evidence="1" key="1">
    <citation type="submission" date="2019-12" db="EMBL/GenBank/DDBJ databases">
        <title>Novel species isolated from a subtropical stream in China.</title>
        <authorList>
            <person name="Lu H."/>
        </authorList>
    </citation>
    <scope>NUCLEOTIDE SEQUENCE [LARGE SCALE GENOMIC DNA]</scope>
    <source>
        <strain evidence="1">FT93W</strain>
    </source>
</reference>
<dbReference type="GO" id="GO:0003677">
    <property type="term" value="F:DNA binding"/>
    <property type="evidence" value="ECO:0007669"/>
    <property type="project" value="InterPro"/>
</dbReference>
<protein>
    <submittedName>
        <fullName evidence="1">Integrase</fullName>
    </submittedName>
</protein>
<comment type="caution">
    <text evidence="1">The sequence shown here is derived from an EMBL/GenBank/DDBJ whole genome shotgun (WGS) entry which is preliminary data.</text>
</comment>
<dbReference type="EMBL" id="WWCL01000006">
    <property type="protein sequence ID" value="MYN47595.1"/>
    <property type="molecule type" value="Genomic_DNA"/>
</dbReference>
<evidence type="ECO:0000313" key="2">
    <source>
        <dbReference type="Proteomes" id="UP000444316"/>
    </source>
</evidence>
<gene>
    <name evidence="1" type="ORF">GTP23_21350</name>
</gene>
<name>A0A845I5V1_9BURK</name>
<evidence type="ECO:0000313" key="1">
    <source>
        <dbReference type="EMBL" id="MYN47595.1"/>
    </source>
</evidence>
<sequence>MAEVLLFKPKSECDAEANLRDFVEFAKEKLTTFSSDLDFESDEWDVTAKASLKARNTTLRLRFTCFPSGRGKRDGVPMPEPFKSFAKAYLRNHHALSEAKVGAHTIAALRALAQALQDVEPVASPTMTTLRHFQRASQILTERFQNPDSSLLYLERISQFLAENHLVSTPIVWRKAKPKTWNGMLRVGPEFDALRNARLPSADALSAIAEIFHVAKDPSDIFVTSVCAILSSAPSRINELLHMPFDCEVQTTDTDGQATYGLRWLPSKGGEAQVKWVVYSMASVAQEAVANLRKLSKEARAVALWYEKNPDKLYIPEHLEHLRTKVRLTNPEVCAVVFRDPANIKRDEQRGAAWCATHHIESRWEGGSREQGGCNTVAFADVERAVLALLPSGFPIANKETGLRYSDALCLVLRNEMSAKHTTYRCAFMLVGYDFVRVRLVGTPLIKTIFEKFGYRDANKEPLRLTTHQFRHYLNTIAQMGGLSQLDIAKWSGRAKVAQNAVYDHQSDRDVLAMMRAAIGDEKKMFGPLAHIPKNTLITRDQFASLKVLTAHTTDFGYCIHDFSMLPCQIHRDCLNCDEHLCVKGDQVREQAIRLHRSETTALLDSARKAFGEDEFGANRWVEHQSLTLQRLDQLCAILDDPAVPDGAIIQPTGVISASRLEQARQQREYSGLRVASSPDSTGNQA</sequence>
<dbReference type="AlphaFoldDB" id="A0A845I5V1"/>
<proteinExistence type="predicted"/>